<keyword evidence="1" id="KW-0862">Zinc</keyword>
<evidence type="ECO:0000259" key="2">
    <source>
        <dbReference type="PROSITE" id="PS50157"/>
    </source>
</evidence>
<feature type="domain" description="C2H2-type" evidence="2">
    <location>
        <begin position="111"/>
        <end position="141"/>
    </location>
</feature>
<evidence type="ECO:0000313" key="4">
    <source>
        <dbReference type="Proteomes" id="UP000054771"/>
    </source>
</evidence>
<dbReference type="Gene3D" id="3.30.160.60">
    <property type="entry name" value="Classic Zinc Finger"/>
    <property type="match status" value="1"/>
</dbReference>
<dbReference type="OMA" id="HEVEDHN"/>
<dbReference type="AlphaFoldDB" id="A0A0U5G7J4"/>
<dbReference type="PROSITE" id="PS00028">
    <property type="entry name" value="ZINC_FINGER_C2H2_1"/>
    <property type="match status" value="3"/>
</dbReference>
<dbReference type="Proteomes" id="UP000054771">
    <property type="component" value="Unassembled WGS sequence"/>
</dbReference>
<dbReference type="EMBL" id="CDMC01000005">
    <property type="protein sequence ID" value="CEL06280.1"/>
    <property type="molecule type" value="Genomic_DNA"/>
</dbReference>
<dbReference type="InterPro" id="IPR013087">
    <property type="entry name" value="Znf_C2H2_type"/>
</dbReference>
<dbReference type="GO" id="GO:0008270">
    <property type="term" value="F:zinc ion binding"/>
    <property type="evidence" value="ECO:0007669"/>
    <property type="project" value="UniProtKB-KW"/>
</dbReference>
<proteinExistence type="predicted"/>
<evidence type="ECO:0000256" key="1">
    <source>
        <dbReference type="PROSITE-ProRule" id="PRU00042"/>
    </source>
</evidence>
<dbReference type="PROSITE" id="PS50157">
    <property type="entry name" value="ZINC_FINGER_C2H2_2"/>
    <property type="match status" value="1"/>
</dbReference>
<gene>
    <name evidence="3" type="ORF">ASPCAL07386</name>
</gene>
<evidence type="ECO:0000313" key="3">
    <source>
        <dbReference type="EMBL" id="CEL06280.1"/>
    </source>
</evidence>
<sequence length="304" mass="35708">MFFKCETCTDGFYTQWARDNHMNDEEHWPRCDTCDETFQTLSACEQHMHDLGHWPICEICKRLFGTWSACEEHINDLGHWPPTVPCETCDEKFHTQPLAEQHMRTLGHYGNYCKSCDQFFDNENNLRKHFKSSRTHQGSNRAWRHSHNDNTITTGSIHHLETGSSIDATRINRQTTQRVASYIDTQRLLTHQSHWRDDENRQYLATHKAWNGYGWECYVCHREFLRCVGLGNYLNSSAHRQRIYHCSNENYAKEFSSLDGMFNHLENDACSIARFDRGPRGVKSSSRRSIGKYDLMRLSPSSEE</sequence>
<dbReference type="SMART" id="SM00355">
    <property type="entry name" value="ZnF_C2H2"/>
    <property type="match status" value="5"/>
</dbReference>
<keyword evidence="1" id="KW-0863">Zinc-finger</keyword>
<reference evidence="4" key="1">
    <citation type="journal article" date="2016" name="Genome Announc.">
        <title>Draft genome sequences of fungus Aspergillus calidoustus.</title>
        <authorList>
            <person name="Horn F."/>
            <person name="Linde J."/>
            <person name="Mattern D.J."/>
            <person name="Walther G."/>
            <person name="Guthke R."/>
            <person name="Scherlach K."/>
            <person name="Martin K."/>
            <person name="Brakhage A.A."/>
            <person name="Petzke L."/>
            <person name="Valiante V."/>
        </authorList>
    </citation>
    <scope>NUCLEOTIDE SEQUENCE [LARGE SCALE GENOMIC DNA]</scope>
    <source>
        <strain evidence="4">SF006504</strain>
    </source>
</reference>
<keyword evidence="1" id="KW-0479">Metal-binding</keyword>
<keyword evidence="4" id="KW-1185">Reference proteome</keyword>
<dbReference type="STRING" id="454130.A0A0U5G7J4"/>
<dbReference type="OrthoDB" id="6077919at2759"/>
<accession>A0A0U5G7J4</accession>
<protein>
    <recommendedName>
        <fullName evidence="2">C2H2-type domain-containing protein</fullName>
    </recommendedName>
</protein>
<organism evidence="3 4">
    <name type="scientific">Aspergillus calidoustus</name>
    <dbReference type="NCBI Taxonomy" id="454130"/>
    <lineage>
        <taxon>Eukaryota</taxon>
        <taxon>Fungi</taxon>
        <taxon>Dikarya</taxon>
        <taxon>Ascomycota</taxon>
        <taxon>Pezizomycotina</taxon>
        <taxon>Eurotiomycetes</taxon>
        <taxon>Eurotiomycetidae</taxon>
        <taxon>Eurotiales</taxon>
        <taxon>Aspergillaceae</taxon>
        <taxon>Aspergillus</taxon>
        <taxon>Aspergillus subgen. Nidulantes</taxon>
    </lineage>
</organism>
<name>A0A0U5G7J4_ASPCI</name>